<comment type="caution">
    <text evidence="2">The sequence shown here is derived from an EMBL/GenBank/DDBJ whole genome shotgun (WGS) entry which is preliminary data.</text>
</comment>
<feature type="region of interest" description="Disordered" evidence="1">
    <location>
        <begin position="1"/>
        <end position="22"/>
    </location>
</feature>
<evidence type="ECO:0000313" key="2">
    <source>
        <dbReference type="EMBL" id="MPM22206.1"/>
    </source>
</evidence>
<protein>
    <submittedName>
        <fullName evidence="2">Uncharacterized protein</fullName>
    </submittedName>
</protein>
<accession>A0A644Y125</accession>
<organism evidence="2">
    <name type="scientific">bioreactor metagenome</name>
    <dbReference type="NCBI Taxonomy" id="1076179"/>
    <lineage>
        <taxon>unclassified sequences</taxon>
        <taxon>metagenomes</taxon>
        <taxon>ecological metagenomes</taxon>
    </lineage>
</organism>
<proteinExistence type="predicted"/>
<sequence>MTVSASIAEPQPGHGHIHPDHGPVRSDVPLFHGIALDLPGLKGGVILQVFFHIIRMGYPGPSEAEEVLPGPARYFFKRGVDDRGKVFPGTEGILAEGEGNTDGRLFEDGLKQGGAFLQSFLDQPLHSVQFEMGFHPDPEGFKVDGFPDVILRTQFQAPDFLVELVVIGQDKKGSLHGGFSGFQLLEELEAVHVGHVEVQDDEIEIGVRFDHLEGLDAVAGGEDFKIGQHVPDNHAVCG</sequence>
<reference evidence="2" key="1">
    <citation type="submission" date="2019-08" db="EMBL/GenBank/DDBJ databases">
        <authorList>
            <person name="Kucharzyk K."/>
            <person name="Murdoch R.W."/>
            <person name="Higgins S."/>
            <person name="Loffler F."/>
        </authorList>
    </citation>
    <scope>NUCLEOTIDE SEQUENCE</scope>
</reference>
<dbReference type="AlphaFoldDB" id="A0A644Y125"/>
<evidence type="ECO:0000256" key="1">
    <source>
        <dbReference type="SAM" id="MobiDB-lite"/>
    </source>
</evidence>
<gene>
    <name evidence="2" type="ORF">SDC9_68657</name>
</gene>
<name>A0A644Y125_9ZZZZ</name>
<dbReference type="EMBL" id="VSSQ01003758">
    <property type="protein sequence ID" value="MPM22206.1"/>
    <property type="molecule type" value="Genomic_DNA"/>
</dbReference>
<dbReference type="AntiFam" id="ANF00198">
    <property type="entry name" value="Shadow ORF (opposite pilG)"/>
</dbReference>